<evidence type="ECO:0000256" key="2">
    <source>
        <dbReference type="SAM" id="Phobius"/>
    </source>
</evidence>
<comment type="caution">
    <text evidence="3">The sequence shown here is derived from an EMBL/GenBank/DDBJ whole genome shotgun (WGS) entry which is preliminary data.</text>
</comment>
<protein>
    <submittedName>
        <fullName evidence="3">Uncharacterized protein</fullName>
    </submittedName>
</protein>
<feature type="region of interest" description="Disordered" evidence="1">
    <location>
        <begin position="67"/>
        <end position="88"/>
    </location>
</feature>
<keyword evidence="4" id="KW-1185">Reference proteome</keyword>
<feature type="transmembrane region" description="Helical" evidence="2">
    <location>
        <begin position="6"/>
        <end position="25"/>
    </location>
</feature>
<evidence type="ECO:0000313" key="4">
    <source>
        <dbReference type="Proteomes" id="UP000614490"/>
    </source>
</evidence>
<feature type="transmembrane region" description="Helical" evidence="2">
    <location>
        <begin position="37"/>
        <end position="58"/>
    </location>
</feature>
<keyword evidence="2" id="KW-0472">Membrane</keyword>
<keyword evidence="2" id="KW-1133">Transmembrane helix</keyword>
<sequence length="103" mass="11921">MMAGTLYWNLYMAVTGFLVTFLVSLSSNLWQTSVIRGAVSFFLFFLIGFILRWIWWYILIKQEDSKEAEESPEVEPGKQKMDEDTAKETSKVIKSLLGEDNNQ</sequence>
<evidence type="ECO:0000313" key="3">
    <source>
        <dbReference type="EMBL" id="MBH0229296.1"/>
    </source>
</evidence>
<organism evidence="3 4">
    <name type="scientific">Halobacillus yeomjeoni</name>
    <dbReference type="NCBI Taxonomy" id="311194"/>
    <lineage>
        <taxon>Bacteria</taxon>
        <taxon>Bacillati</taxon>
        <taxon>Bacillota</taxon>
        <taxon>Bacilli</taxon>
        <taxon>Bacillales</taxon>
        <taxon>Bacillaceae</taxon>
        <taxon>Halobacillus</taxon>
    </lineage>
</organism>
<evidence type="ECO:0000256" key="1">
    <source>
        <dbReference type="SAM" id="MobiDB-lite"/>
    </source>
</evidence>
<dbReference type="Proteomes" id="UP000614490">
    <property type="component" value="Unassembled WGS sequence"/>
</dbReference>
<gene>
    <name evidence="3" type="ORF">H0267_03625</name>
</gene>
<dbReference type="RefSeq" id="WP_197315917.1">
    <property type="nucleotide sequence ID" value="NZ_JADZSC010000001.1"/>
</dbReference>
<accession>A0A931HTR8</accession>
<name>A0A931HTR8_9BACI</name>
<proteinExistence type="predicted"/>
<dbReference type="AlphaFoldDB" id="A0A931HTR8"/>
<reference evidence="3 4" key="1">
    <citation type="journal article" date="2005" name="Int. J. Syst. Evol. Microbiol.">
        <title>Halobacillus yeomjeoni sp. nov., isolated from a marine solar saltern in Korea.</title>
        <authorList>
            <person name="Yoon J.H."/>
            <person name="Kang S.J."/>
            <person name="Lee C.H."/>
            <person name="Oh H.W."/>
            <person name="Oh T.K."/>
        </authorList>
    </citation>
    <scope>NUCLEOTIDE SEQUENCE [LARGE SCALE GENOMIC DNA]</scope>
    <source>
        <strain evidence="3 4">KCTC 3957</strain>
    </source>
</reference>
<dbReference type="EMBL" id="JADZSC010000001">
    <property type="protein sequence ID" value="MBH0229296.1"/>
    <property type="molecule type" value="Genomic_DNA"/>
</dbReference>
<keyword evidence="2" id="KW-0812">Transmembrane</keyword>